<dbReference type="InterPro" id="IPR001138">
    <property type="entry name" value="Zn2Cys6_DnaBD"/>
</dbReference>
<evidence type="ECO:0000256" key="3">
    <source>
        <dbReference type="ARBA" id="ARBA00022737"/>
    </source>
</evidence>
<dbReference type="CDD" id="cd00067">
    <property type="entry name" value="GAL4"/>
    <property type="match status" value="1"/>
</dbReference>
<evidence type="ECO:0000256" key="6">
    <source>
        <dbReference type="ARBA" id="ARBA00023242"/>
    </source>
</evidence>
<evidence type="ECO:0000256" key="5">
    <source>
        <dbReference type="ARBA" id="ARBA00022833"/>
    </source>
</evidence>
<dbReference type="CDD" id="cd12148">
    <property type="entry name" value="fungal_TF_MHR"/>
    <property type="match status" value="1"/>
</dbReference>
<keyword evidence="5" id="KW-0862">Zinc</keyword>
<sequence length="502" mass="55080">MPAGRKRGPGPKACDPCARAKLACDGDNPCEGCLLRHVSCSWKRVEKTPAPEVNLSPTLDPSGGEASVDHGSSPSSTPQSISCNPSAKYLLQFTLSSNKTISDLRDALEIDTCIPPDITASSPGPDGQQASVGEDSGFPFFLDSGAPYNSFPFTIPHDDLQGDAFLAANGGIPERLSLQRRIPDLSRLLQSDGTGRFIGCHHSQSARRNPVFSKIMTLDNAQKALHAFFRRLYPYHAGIHQPSFNIDQASPHLLLAIIVAGSIYTLPRELRLVAFSCLDTLEHVVFESRELEMLITGGSGAHVSDMQLDLVNAAVIAVYLQLGMRGKLKFWRTWNIYFPMVLAAARSLSLFSTRKAGIESCSPSFFASWDLWVKTERMIRTGFSIYLLDGQVSILFRTTPKINLNEMVLDIPSREAAFRARTCEDWILMDPFLVDPPATSFATFMQQLMADSDMDISESTAEAIPFSALLFAICAFHNLIFLSQANPLMDLVMIRLTPLGSL</sequence>
<dbReference type="InParanoid" id="C7ZI58"/>
<dbReference type="GO" id="GO:0005634">
    <property type="term" value="C:nucleus"/>
    <property type="evidence" value="ECO:0007669"/>
    <property type="project" value="UniProtKB-SubCell"/>
</dbReference>
<proteinExistence type="predicted"/>
<dbReference type="GeneID" id="9674369"/>
<dbReference type="SMART" id="SM00066">
    <property type="entry name" value="GAL4"/>
    <property type="match status" value="1"/>
</dbReference>
<dbReference type="VEuPathDB" id="FungiDB:NECHADRAFT_86952"/>
<evidence type="ECO:0000259" key="8">
    <source>
        <dbReference type="PROSITE" id="PS50048"/>
    </source>
</evidence>
<dbReference type="PANTHER" id="PTHR40626">
    <property type="entry name" value="MIP31509P"/>
    <property type="match status" value="1"/>
</dbReference>
<comment type="subcellular location">
    <subcellularLocation>
        <location evidence="1">Nucleus</location>
    </subcellularLocation>
</comment>
<dbReference type="InterPro" id="IPR051059">
    <property type="entry name" value="VerF-like"/>
</dbReference>
<dbReference type="GO" id="GO:0006351">
    <property type="term" value="P:DNA-templated transcription"/>
    <property type="evidence" value="ECO:0007669"/>
    <property type="project" value="InterPro"/>
</dbReference>
<dbReference type="Proteomes" id="UP000005206">
    <property type="component" value="Chromosome 11"/>
</dbReference>
<accession>C7ZI58</accession>
<keyword evidence="6" id="KW-0539">Nucleus</keyword>
<dbReference type="Pfam" id="PF00172">
    <property type="entry name" value="Zn_clus"/>
    <property type="match status" value="1"/>
</dbReference>
<keyword evidence="3" id="KW-0677">Repeat</keyword>
<dbReference type="KEGG" id="nhe:NECHADRAFT_86952"/>
<feature type="domain" description="Zn(2)-C6 fungal-type" evidence="8">
    <location>
        <begin position="13"/>
        <end position="42"/>
    </location>
</feature>
<dbReference type="PROSITE" id="PS50048">
    <property type="entry name" value="ZN2_CY6_FUNGAL_2"/>
    <property type="match status" value="1"/>
</dbReference>
<dbReference type="eggNOG" id="KOG1721">
    <property type="taxonomic scope" value="Eukaryota"/>
</dbReference>
<feature type="region of interest" description="Disordered" evidence="7">
    <location>
        <begin position="115"/>
        <end position="134"/>
    </location>
</feature>
<keyword evidence="2" id="KW-0479">Metal-binding</keyword>
<dbReference type="AlphaFoldDB" id="C7ZI58"/>
<organism evidence="9 10">
    <name type="scientific">Fusarium vanettenii (strain ATCC MYA-4622 / CBS 123669 / FGSC 9596 / NRRL 45880 / 77-13-4)</name>
    <name type="common">Fusarium solani subsp. pisi</name>
    <dbReference type="NCBI Taxonomy" id="660122"/>
    <lineage>
        <taxon>Eukaryota</taxon>
        <taxon>Fungi</taxon>
        <taxon>Dikarya</taxon>
        <taxon>Ascomycota</taxon>
        <taxon>Pezizomycotina</taxon>
        <taxon>Sordariomycetes</taxon>
        <taxon>Hypocreomycetidae</taxon>
        <taxon>Hypocreales</taxon>
        <taxon>Nectriaceae</taxon>
        <taxon>Fusarium</taxon>
        <taxon>Fusarium solani species complex</taxon>
        <taxon>Fusarium vanettenii</taxon>
    </lineage>
</organism>
<keyword evidence="4" id="KW-0863">Zinc-finger</keyword>
<dbReference type="Gene3D" id="4.10.240.10">
    <property type="entry name" value="Zn(2)-C6 fungal-type DNA-binding domain"/>
    <property type="match status" value="1"/>
</dbReference>
<dbReference type="GO" id="GO:0008270">
    <property type="term" value="F:zinc ion binding"/>
    <property type="evidence" value="ECO:0007669"/>
    <property type="project" value="UniProtKB-KW"/>
</dbReference>
<dbReference type="PANTHER" id="PTHR40626:SF1">
    <property type="entry name" value="TRANSCRIPTION FACTOR WITH C2H2 AND ZN(2)-CYS(6) DNA BINDING DOMAIN (EUROFUNG)"/>
    <property type="match status" value="1"/>
</dbReference>
<dbReference type="Pfam" id="PF04082">
    <property type="entry name" value="Fungal_trans"/>
    <property type="match status" value="1"/>
</dbReference>
<evidence type="ECO:0000256" key="7">
    <source>
        <dbReference type="SAM" id="MobiDB-lite"/>
    </source>
</evidence>
<evidence type="ECO:0000256" key="4">
    <source>
        <dbReference type="ARBA" id="ARBA00022771"/>
    </source>
</evidence>
<feature type="region of interest" description="Disordered" evidence="7">
    <location>
        <begin position="51"/>
        <end position="82"/>
    </location>
</feature>
<gene>
    <name evidence="9" type="ORF">NECHADRAFT_86952</name>
</gene>
<dbReference type="GO" id="GO:0000978">
    <property type="term" value="F:RNA polymerase II cis-regulatory region sequence-specific DNA binding"/>
    <property type="evidence" value="ECO:0007669"/>
    <property type="project" value="InterPro"/>
</dbReference>
<dbReference type="PROSITE" id="PS00463">
    <property type="entry name" value="ZN2_CY6_FUNGAL_1"/>
    <property type="match status" value="1"/>
</dbReference>
<reference evidence="9 10" key="1">
    <citation type="journal article" date="2009" name="PLoS Genet.">
        <title>The genome of Nectria haematococca: contribution of supernumerary chromosomes to gene expansion.</title>
        <authorList>
            <person name="Coleman J.J."/>
            <person name="Rounsley S.D."/>
            <person name="Rodriguez-Carres M."/>
            <person name="Kuo A."/>
            <person name="Wasmann C.C."/>
            <person name="Grimwood J."/>
            <person name="Schmutz J."/>
            <person name="Taga M."/>
            <person name="White G.J."/>
            <person name="Zhou S."/>
            <person name="Schwartz D.C."/>
            <person name="Freitag M."/>
            <person name="Ma L.J."/>
            <person name="Danchin E.G."/>
            <person name="Henrissat B."/>
            <person name="Coutinho P.M."/>
            <person name="Nelson D.R."/>
            <person name="Straney D."/>
            <person name="Napoli C.A."/>
            <person name="Barker B.M."/>
            <person name="Gribskov M."/>
            <person name="Rep M."/>
            <person name="Kroken S."/>
            <person name="Molnar I."/>
            <person name="Rensing C."/>
            <person name="Kennell J.C."/>
            <person name="Zamora J."/>
            <person name="Farman M.L."/>
            <person name="Selker E.U."/>
            <person name="Salamov A."/>
            <person name="Shapiro H."/>
            <person name="Pangilinan J."/>
            <person name="Lindquist E."/>
            <person name="Lamers C."/>
            <person name="Grigoriev I.V."/>
            <person name="Geiser D.M."/>
            <person name="Covert S.F."/>
            <person name="Temporini E."/>
            <person name="Vanetten H.D."/>
        </authorList>
    </citation>
    <scope>NUCLEOTIDE SEQUENCE [LARGE SCALE GENOMIC DNA]</scope>
    <source>
        <strain evidence="10">ATCC MYA-4622 / CBS 123669 / FGSC 9596 / NRRL 45880 / 77-13-4</strain>
    </source>
</reference>
<dbReference type="GO" id="GO:0000785">
    <property type="term" value="C:chromatin"/>
    <property type="evidence" value="ECO:0007669"/>
    <property type="project" value="TreeGrafter"/>
</dbReference>
<protein>
    <recommendedName>
        <fullName evidence="8">Zn(2)-C6 fungal-type domain-containing protein</fullName>
    </recommendedName>
</protein>
<name>C7ZI58_FUSV7</name>
<dbReference type="OMA" id="PFHTHYI"/>
<dbReference type="OrthoDB" id="5106135at2759"/>
<dbReference type="SUPFAM" id="SSF57701">
    <property type="entry name" value="Zn2/Cys6 DNA-binding domain"/>
    <property type="match status" value="1"/>
</dbReference>
<evidence type="ECO:0000256" key="2">
    <source>
        <dbReference type="ARBA" id="ARBA00022723"/>
    </source>
</evidence>
<dbReference type="RefSeq" id="XP_003042032.1">
    <property type="nucleotide sequence ID" value="XM_003041986.1"/>
</dbReference>
<feature type="compositionally biased region" description="Low complexity" evidence="7">
    <location>
        <begin position="72"/>
        <end position="82"/>
    </location>
</feature>
<evidence type="ECO:0000313" key="9">
    <source>
        <dbReference type="EMBL" id="EEU36319.1"/>
    </source>
</evidence>
<dbReference type="GO" id="GO:0000981">
    <property type="term" value="F:DNA-binding transcription factor activity, RNA polymerase II-specific"/>
    <property type="evidence" value="ECO:0007669"/>
    <property type="project" value="InterPro"/>
</dbReference>
<dbReference type="HOGENOM" id="CLU_012538_2_1_1"/>
<dbReference type="InterPro" id="IPR007219">
    <property type="entry name" value="XnlR_reg_dom"/>
</dbReference>
<evidence type="ECO:0000313" key="10">
    <source>
        <dbReference type="Proteomes" id="UP000005206"/>
    </source>
</evidence>
<dbReference type="EMBL" id="GG698929">
    <property type="protein sequence ID" value="EEU36319.1"/>
    <property type="molecule type" value="Genomic_DNA"/>
</dbReference>
<dbReference type="InterPro" id="IPR036864">
    <property type="entry name" value="Zn2-C6_fun-type_DNA-bd_sf"/>
</dbReference>
<evidence type="ECO:0000256" key="1">
    <source>
        <dbReference type="ARBA" id="ARBA00004123"/>
    </source>
</evidence>
<keyword evidence="10" id="KW-1185">Reference proteome</keyword>